<sequence length="300" mass="32963">MASNTQDDGAEPGSDVAEAVGKEYAFIHGLLSKVLKSTTDKKPILKRLCADDPRNRTPGTEEERCTCNSCGRTGVGNSEDISMSQLIDSASLIGLMYSMGTMVNSYFSTDCSRLQKQGKSSAALSHDSYVDIVHTKLKDISSDLLGVDKSDATESECDDNDEQMLLDCLKKANATNPHYKGGGDSDYESCDTDKEDFEHLYKVMVSRKHPSVPHSHSENDNTDDSHPTKHFGVPQIVATFDSCNIEHGLLRAHLAGGALHAQAMKYSSETPYRSQKDTIPQRYKKRECLCVKHISALMDT</sequence>
<organism evidence="2">
    <name type="scientific">Chionoecetes opilio bacilliform virus</name>
    <dbReference type="NCBI Taxonomy" id="1825681"/>
    <lineage>
        <taxon>Viruses</taxon>
        <taxon>Viruses incertae sedis</taxon>
        <taxon>Naldaviricetes</taxon>
        <taxon>Nimaviridae</taxon>
    </lineage>
</organism>
<evidence type="ECO:0000313" key="2">
    <source>
        <dbReference type="EMBL" id="GAV93171.1"/>
    </source>
</evidence>
<dbReference type="EMBL" id="BDLS01000002">
    <property type="protein sequence ID" value="GAV93171.1"/>
    <property type="molecule type" value="Genomic_DNA"/>
</dbReference>
<reference evidence="2" key="1">
    <citation type="submission" date="2017-01" db="EMBL/GenBank/DDBJ databases">
        <title>Draft genome sequence of uncultured bacilliform virus purified from snow crab.</title>
        <authorList>
            <person name="Takano T."/>
        </authorList>
    </citation>
    <scope>NUCLEOTIDE SEQUENCE</scope>
    <source>
        <strain evidence="2">Isolate_1</strain>
    </source>
</reference>
<protein>
    <submittedName>
        <fullName evidence="2">Uncharacterized protein</fullName>
    </submittedName>
</protein>
<feature type="region of interest" description="Disordered" evidence="1">
    <location>
        <begin position="207"/>
        <end position="227"/>
    </location>
</feature>
<feature type="compositionally biased region" description="Basic and acidic residues" evidence="1">
    <location>
        <begin position="215"/>
        <end position="227"/>
    </location>
</feature>
<name>A0A1Q3DL27_9VIRU</name>
<accession>A0A1Q3DL27</accession>
<comment type="caution">
    <text evidence="2">The sequence shown here is derived from an EMBL/GenBank/DDBJ whole genome shotgun (WGS) entry which is preliminary data.</text>
</comment>
<evidence type="ECO:0000256" key="1">
    <source>
        <dbReference type="SAM" id="MobiDB-lite"/>
    </source>
</evidence>
<gene>
    <name evidence="2" type="ORF">SCV_047</name>
</gene>
<proteinExistence type="predicted"/>